<sequence>MLRGCTYNSLMPLTRDAFAFYACTHCLEARKKERNNRPHPAYFSFFPMCFRHTLFLALSSSSPVKPRYILPCYRILFRGVVYLSELRTRRLYMVKESRLKQKKLQNLLKTESKFHELEIYYRRGSRDTLTKGTMRRCCLLRELYTNAKMDVFSTIFVVENILSRNGFDVRYIAHGETNFGFYYGANAAQESGYNALAG</sequence>
<evidence type="ECO:0000313" key="1">
    <source>
        <dbReference type="EMBL" id="KAI3776643.1"/>
    </source>
</evidence>
<organism evidence="1 2">
    <name type="scientific">Smallanthus sonchifolius</name>
    <dbReference type="NCBI Taxonomy" id="185202"/>
    <lineage>
        <taxon>Eukaryota</taxon>
        <taxon>Viridiplantae</taxon>
        <taxon>Streptophyta</taxon>
        <taxon>Embryophyta</taxon>
        <taxon>Tracheophyta</taxon>
        <taxon>Spermatophyta</taxon>
        <taxon>Magnoliopsida</taxon>
        <taxon>eudicotyledons</taxon>
        <taxon>Gunneridae</taxon>
        <taxon>Pentapetalae</taxon>
        <taxon>asterids</taxon>
        <taxon>campanulids</taxon>
        <taxon>Asterales</taxon>
        <taxon>Asteraceae</taxon>
        <taxon>Asteroideae</taxon>
        <taxon>Heliantheae alliance</taxon>
        <taxon>Millerieae</taxon>
        <taxon>Smallanthus</taxon>
    </lineage>
</organism>
<protein>
    <submittedName>
        <fullName evidence="1">Uncharacterized protein</fullName>
    </submittedName>
</protein>
<accession>A0ACB9G0Q4</accession>
<dbReference type="Proteomes" id="UP001056120">
    <property type="component" value="Linkage Group LG15"/>
</dbReference>
<keyword evidence="2" id="KW-1185">Reference proteome</keyword>
<name>A0ACB9G0Q4_9ASTR</name>
<reference evidence="2" key="1">
    <citation type="journal article" date="2022" name="Mol. Ecol. Resour.">
        <title>The genomes of chicory, endive, great burdock and yacon provide insights into Asteraceae palaeo-polyploidization history and plant inulin production.</title>
        <authorList>
            <person name="Fan W."/>
            <person name="Wang S."/>
            <person name="Wang H."/>
            <person name="Wang A."/>
            <person name="Jiang F."/>
            <person name="Liu H."/>
            <person name="Zhao H."/>
            <person name="Xu D."/>
            <person name="Zhang Y."/>
        </authorList>
    </citation>
    <scope>NUCLEOTIDE SEQUENCE [LARGE SCALE GENOMIC DNA]</scope>
    <source>
        <strain evidence="2">cv. Yunnan</strain>
    </source>
</reference>
<gene>
    <name evidence="1" type="ORF">L1987_46429</name>
</gene>
<comment type="caution">
    <text evidence="1">The sequence shown here is derived from an EMBL/GenBank/DDBJ whole genome shotgun (WGS) entry which is preliminary data.</text>
</comment>
<dbReference type="EMBL" id="CM042032">
    <property type="protein sequence ID" value="KAI3776643.1"/>
    <property type="molecule type" value="Genomic_DNA"/>
</dbReference>
<evidence type="ECO:0000313" key="2">
    <source>
        <dbReference type="Proteomes" id="UP001056120"/>
    </source>
</evidence>
<proteinExistence type="predicted"/>
<reference evidence="1 2" key="2">
    <citation type="journal article" date="2022" name="Mol. Ecol. Resour.">
        <title>The genomes of chicory, endive, great burdock and yacon provide insights into Asteraceae paleo-polyploidization history and plant inulin production.</title>
        <authorList>
            <person name="Fan W."/>
            <person name="Wang S."/>
            <person name="Wang H."/>
            <person name="Wang A."/>
            <person name="Jiang F."/>
            <person name="Liu H."/>
            <person name="Zhao H."/>
            <person name="Xu D."/>
            <person name="Zhang Y."/>
        </authorList>
    </citation>
    <scope>NUCLEOTIDE SEQUENCE [LARGE SCALE GENOMIC DNA]</scope>
    <source>
        <strain evidence="2">cv. Yunnan</strain>
        <tissue evidence="1">Leaves</tissue>
    </source>
</reference>